<dbReference type="Gene3D" id="3.40.50.1820">
    <property type="entry name" value="alpha/beta hydrolase"/>
    <property type="match status" value="1"/>
</dbReference>
<dbReference type="PANTHER" id="PTHR43329">
    <property type="entry name" value="EPOXIDE HYDROLASE"/>
    <property type="match status" value="1"/>
</dbReference>
<dbReference type="AlphaFoldDB" id="A0A8H6L3V8"/>
<dbReference type="InterPro" id="IPR000073">
    <property type="entry name" value="AB_hydrolase_1"/>
</dbReference>
<organism evidence="4 5">
    <name type="scientific">Letharia columbiana</name>
    <dbReference type="NCBI Taxonomy" id="112416"/>
    <lineage>
        <taxon>Eukaryota</taxon>
        <taxon>Fungi</taxon>
        <taxon>Dikarya</taxon>
        <taxon>Ascomycota</taxon>
        <taxon>Pezizomycotina</taxon>
        <taxon>Lecanoromycetes</taxon>
        <taxon>OSLEUM clade</taxon>
        <taxon>Lecanoromycetidae</taxon>
        <taxon>Lecanorales</taxon>
        <taxon>Lecanorineae</taxon>
        <taxon>Parmeliaceae</taxon>
        <taxon>Letharia</taxon>
    </lineage>
</organism>
<sequence>MLLGQGYRVVCPDLMGFGRTDAPQINQASDMAYYSFKRAADDIMELAKQLGCETIILGGHDWGGAIAYRTALWHPKLVSRLFAVCTPYWPPSKTYTPLETMVRTRMPNWGYQLHLASGEVEERIKSKAQIEQFLNSVYGGQGPDGEAGFSHTEGPLYENLPRLNRTPLVGKELLEFYAAEYERHGMRGTLCWYRNREQNFQDELQLEKKTVDIPVLFIQATNDAALPPSLSDGMERFVPDLTRKEVEASHWALWQKPVEVNGMVREWLERAEETKSHLQENH</sequence>
<proteinExistence type="inferred from homology"/>
<protein>
    <recommendedName>
        <fullName evidence="3">AB hydrolase-1 domain-containing protein</fullName>
    </recommendedName>
</protein>
<accession>A0A8H6L3V8</accession>
<dbReference type="PRINTS" id="PR00111">
    <property type="entry name" value="ABHYDROLASE"/>
</dbReference>
<dbReference type="OrthoDB" id="408373at2759"/>
<evidence type="ECO:0000313" key="5">
    <source>
        <dbReference type="Proteomes" id="UP000578531"/>
    </source>
</evidence>
<dbReference type="SUPFAM" id="SSF53474">
    <property type="entry name" value="alpha/beta-Hydrolases"/>
    <property type="match status" value="1"/>
</dbReference>
<gene>
    <name evidence="4" type="ORF">HO173_007224</name>
</gene>
<evidence type="ECO:0000256" key="2">
    <source>
        <dbReference type="ARBA" id="ARBA00038334"/>
    </source>
</evidence>
<name>A0A8H6L3V8_9LECA</name>
<feature type="domain" description="AB hydrolase-1" evidence="3">
    <location>
        <begin position="5"/>
        <end position="257"/>
    </location>
</feature>
<evidence type="ECO:0000256" key="1">
    <source>
        <dbReference type="ARBA" id="ARBA00022801"/>
    </source>
</evidence>
<keyword evidence="1" id="KW-0378">Hydrolase</keyword>
<dbReference type="EMBL" id="JACCJC010000029">
    <property type="protein sequence ID" value="KAF6234598.1"/>
    <property type="molecule type" value="Genomic_DNA"/>
</dbReference>
<dbReference type="InterPro" id="IPR000639">
    <property type="entry name" value="Epox_hydrolase-like"/>
</dbReference>
<dbReference type="Proteomes" id="UP000578531">
    <property type="component" value="Unassembled WGS sequence"/>
</dbReference>
<evidence type="ECO:0000259" key="3">
    <source>
        <dbReference type="Pfam" id="PF00561"/>
    </source>
</evidence>
<dbReference type="InterPro" id="IPR029058">
    <property type="entry name" value="AB_hydrolase_fold"/>
</dbReference>
<dbReference type="Pfam" id="PF00561">
    <property type="entry name" value="Abhydrolase_1"/>
    <property type="match status" value="1"/>
</dbReference>
<dbReference type="RefSeq" id="XP_037163989.1">
    <property type="nucleotide sequence ID" value="XM_037309128.1"/>
</dbReference>
<dbReference type="GeneID" id="59288881"/>
<dbReference type="GO" id="GO:0016787">
    <property type="term" value="F:hydrolase activity"/>
    <property type="evidence" value="ECO:0007669"/>
    <property type="project" value="UniProtKB-KW"/>
</dbReference>
<evidence type="ECO:0000313" key="4">
    <source>
        <dbReference type="EMBL" id="KAF6234598.1"/>
    </source>
</evidence>
<dbReference type="PRINTS" id="PR00412">
    <property type="entry name" value="EPOXHYDRLASE"/>
</dbReference>
<reference evidence="4 5" key="1">
    <citation type="journal article" date="2020" name="Genomics">
        <title>Complete, high-quality genomes from long-read metagenomic sequencing of two wolf lichen thalli reveals enigmatic genome architecture.</title>
        <authorList>
            <person name="McKenzie S.K."/>
            <person name="Walston R.F."/>
            <person name="Allen J.L."/>
        </authorList>
    </citation>
    <scope>NUCLEOTIDE SEQUENCE [LARGE SCALE GENOMIC DNA]</scope>
    <source>
        <strain evidence="4">WasteWater2</strain>
    </source>
</reference>
<comment type="similarity">
    <text evidence="2">Belongs to the AB hydrolase superfamily. Epoxide hydrolase family.</text>
</comment>
<keyword evidence="5" id="KW-1185">Reference proteome</keyword>
<comment type="caution">
    <text evidence="4">The sequence shown here is derived from an EMBL/GenBank/DDBJ whole genome shotgun (WGS) entry which is preliminary data.</text>
</comment>